<sequence>MGFSPLVDQLLEALRVLPGVGPRTAQRMALHLLERDRMGADRLVGVLGEALERVGYCARCRTLTEEEICQLCLSPRRDERVLCVVESPADQLAIEGAGGYVGRYFVLHGHLSPLDGIGPEDIGLDALETRVRESQIEELVLATNPTVEGEATAHYIAEQLRDVNHGGQLLKMTRLAYGVPMGGELEYVDGGTLSRAFSGRLPFNLGEI</sequence>
<dbReference type="PANTHER" id="PTHR30446">
    <property type="entry name" value="RECOMBINATION PROTEIN RECR"/>
    <property type="match status" value="1"/>
</dbReference>
<dbReference type="Pfam" id="PF02132">
    <property type="entry name" value="RecR_ZnF"/>
    <property type="match status" value="1"/>
</dbReference>
<feature type="domain" description="Toprim" evidence="8">
    <location>
        <begin position="80"/>
        <end position="180"/>
    </location>
</feature>
<dbReference type="PANTHER" id="PTHR30446:SF0">
    <property type="entry name" value="RECOMBINATION PROTEIN RECR"/>
    <property type="match status" value="1"/>
</dbReference>
<reference evidence="9 10" key="1">
    <citation type="submission" date="2019-07" db="EMBL/GenBank/DDBJ databases">
        <title>Diversity of Bacteria from Kongsfjorden, Arctic.</title>
        <authorList>
            <person name="Yu Y."/>
        </authorList>
    </citation>
    <scope>NUCLEOTIDE SEQUENCE [LARGE SCALE GENOMIC DNA]</scope>
    <source>
        <strain evidence="9 10">SM1923</strain>
    </source>
</reference>
<dbReference type="Pfam" id="PF21175">
    <property type="entry name" value="RecR_C"/>
    <property type="match status" value="1"/>
</dbReference>
<dbReference type="STRING" id="553385.GCA_000591415_03525"/>
<dbReference type="PROSITE" id="PS01300">
    <property type="entry name" value="RECR"/>
    <property type="match status" value="1"/>
</dbReference>
<dbReference type="HAMAP" id="MF_00017">
    <property type="entry name" value="RecR"/>
    <property type="match status" value="1"/>
</dbReference>
<evidence type="ECO:0000256" key="6">
    <source>
        <dbReference type="ARBA" id="ARBA00023204"/>
    </source>
</evidence>
<keyword evidence="3 7" id="KW-0863">Zinc-finger</keyword>
<keyword evidence="6 7" id="KW-0234">DNA repair</keyword>
<evidence type="ECO:0000256" key="5">
    <source>
        <dbReference type="ARBA" id="ARBA00023172"/>
    </source>
</evidence>
<dbReference type="NCBIfam" id="TIGR00615">
    <property type="entry name" value="recR"/>
    <property type="match status" value="1"/>
</dbReference>
<proteinExistence type="inferred from homology"/>
<evidence type="ECO:0000256" key="4">
    <source>
        <dbReference type="ARBA" id="ARBA00022833"/>
    </source>
</evidence>
<protein>
    <recommendedName>
        <fullName evidence="7">Recombination protein RecR</fullName>
    </recommendedName>
</protein>
<dbReference type="InterPro" id="IPR000093">
    <property type="entry name" value="DNA_Rcmb_RecR"/>
</dbReference>
<comment type="similarity">
    <text evidence="7">Belongs to the RecR family.</text>
</comment>
<evidence type="ECO:0000256" key="1">
    <source>
        <dbReference type="ARBA" id="ARBA00022723"/>
    </source>
</evidence>
<dbReference type="PROSITE" id="PS50880">
    <property type="entry name" value="TOPRIM"/>
    <property type="match status" value="1"/>
</dbReference>
<dbReference type="OrthoDB" id="9802672at2"/>
<dbReference type="CDD" id="cd01025">
    <property type="entry name" value="TOPRIM_recR"/>
    <property type="match status" value="1"/>
</dbReference>
<name>A0A558HJI9_9GAMM</name>
<organism evidence="9 10">
    <name type="scientific">Cobetia crustatorum</name>
    <dbReference type="NCBI Taxonomy" id="553385"/>
    <lineage>
        <taxon>Bacteria</taxon>
        <taxon>Pseudomonadati</taxon>
        <taxon>Pseudomonadota</taxon>
        <taxon>Gammaproteobacteria</taxon>
        <taxon>Oceanospirillales</taxon>
        <taxon>Halomonadaceae</taxon>
        <taxon>Cobetia</taxon>
    </lineage>
</organism>
<comment type="caution">
    <text evidence="9">The sequence shown here is derived from an EMBL/GenBank/DDBJ whole genome shotgun (WGS) entry which is preliminary data.</text>
</comment>
<dbReference type="InterPro" id="IPR015967">
    <property type="entry name" value="Rcmb_RecR_Znf"/>
</dbReference>
<dbReference type="Pfam" id="PF21176">
    <property type="entry name" value="RecR_HhH"/>
    <property type="match status" value="1"/>
</dbReference>
<dbReference type="EMBL" id="VNFH01000008">
    <property type="protein sequence ID" value="TVU69296.1"/>
    <property type="molecule type" value="Genomic_DNA"/>
</dbReference>
<evidence type="ECO:0000256" key="2">
    <source>
        <dbReference type="ARBA" id="ARBA00022763"/>
    </source>
</evidence>
<dbReference type="Gene3D" id="3.40.1360.10">
    <property type="match status" value="1"/>
</dbReference>
<evidence type="ECO:0000259" key="8">
    <source>
        <dbReference type="PROSITE" id="PS50880"/>
    </source>
</evidence>
<dbReference type="InterPro" id="IPR023627">
    <property type="entry name" value="Rcmb_RecR"/>
</dbReference>
<keyword evidence="4 7" id="KW-0862">Zinc</keyword>
<dbReference type="GO" id="GO:0003677">
    <property type="term" value="F:DNA binding"/>
    <property type="evidence" value="ECO:0007669"/>
    <property type="project" value="UniProtKB-UniRule"/>
</dbReference>
<dbReference type="GO" id="GO:0006310">
    <property type="term" value="P:DNA recombination"/>
    <property type="evidence" value="ECO:0007669"/>
    <property type="project" value="UniProtKB-UniRule"/>
</dbReference>
<dbReference type="Proteomes" id="UP000319941">
    <property type="component" value="Unassembled WGS sequence"/>
</dbReference>
<keyword evidence="1 7" id="KW-0479">Metal-binding</keyword>
<dbReference type="FunFam" id="3.40.1360.10:FF:000001">
    <property type="entry name" value="Recombination protein RecR"/>
    <property type="match status" value="1"/>
</dbReference>
<comment type="function">
    <text evidence="7">May play a role in DNA repair. It seems to be involved in an RecBC-independent recombinational process of DNA repair. It may act with RecF and RecO.</text>
</comment>
<dbReference type="GO" id="GO:0006281">
    <property type="term" value="P:DNA repair"/>
    <property type="evidence" value="ECO:0007669"/>
    <property type="project" value="UniProtKB-UniRule"/>
</dbReference>
<keyword evidence="5 7" id="KW-0233">DNA recombination</keyword>
<evidence type="ECO:0000313" key="10">
    <source>
        <dbReference type="Proteomes" id="UP000319941"/>
    </source>
</evidence>
<gene>
    <name evidence="7 9" type="primary">recR</name>
    <name evidence="9" type="ORF">FQP86_12695</name>
</gene>
<dbReference type="Pfam" id="PF13662">
    <property type="entry name" value="Toprim_4"/>
    <property type="match status" value="1"/>
</dbReference>
<dbReference type="SMART" id="SM00493">
    <property type="entry name" value="TOPRIM"/>
    <property type="match status" value="1"/>
</dbReference>
<dbReference type="Gene3D" id="6.10.250.240">
    <property type="match status" value="1"/>
</dbReference>
<dbReference type="GO" id="GO:0008270">
    <property type="term" value="F:zinc ion binding"/>
    <property type="evidence" value="ECO:0007669"/>
    <property type="project" value="UniProtKB-KW"/>
</dbReference>
<dbReference type="SUPFAM" id="SSF111304">
    <property type="entry name" value="Recombination protein RecR"/>
    <property type="match status" value="1"/>
</dbReference>
<feature type="zinc finger region" description="C4-type" evidence="7">
    <location>
        <begin position="57"/>
        <end position="72"/>
    </location>
</feature>
<evidence type="ECO:0000256" key="3">
    <source>
        <dbReference type="ARBA" id="ARBA00022771"/>
    </source>
</evidence>
<accession>A0A558HJI9</accession>
<keyword evidence="10" id="KW-1185">Reference proteome</keyword>
<dbReference type="InterPro" id="IPR034137">
    <property type="entry name" value="TOPRIM_RecR"/>
</dbReference>
<dbReference type="RefSeq" id="WP_024953265.1">
    <property type="nucleotide sequence ID" value="NZ_CAWOWR010000137.1"/>
</dbReference>
<dbReference type="InterPro" id="IPR006171">
    <property type="entry name" value="TOPRIM_dom"/>
</dbReference>
<dbReference type="AlphaFoldDB" id="A0A558HJI9"/>
<dbReference type="Gene3D" id="1.10.8.420">
    <property type="entry name" value="RecR Domain 1"/>
    <property type="match status" value="1"/>
</dbReference>
<evidence type="ECO:0000313" key="9">
    <source>
        <dbReference type="EMBL" id="TVU69296.1"/>
    </source>
</evidence>
<keyword evidence="2 7" id="KW-0227">DNA damage</keyword>
<evidence type="ECO:0000256" key="7">
    <source>
        <dbReference type="HAMAP-Rule" id="MF_00017"/>
    </source>
</evidence>